<keyword evidence="5 10" id="KW-0547">Nucleotide-binding</keyword>
<dbReference type="PROSITE" id="PS50011">
    <property type="entry name" value="PROTEIN_KINASE_DOM"/>
    <property type="match status" value="1"/>
</dbReference>
<evidence type="ECO:0000256" key="2">
    <source>
        <dbReference type="ARBA" id="ARBA00012513"/>
    </source>
</evidence>
<dbReference type="InterPro" id="IPR017441">
    <property type="entry name" value="Protein_kinase_ATP_BS"/>
</dbReference>
<protein>
    <recommendedName>
        <fullName evidence="2">non-specific serine/threonine protein kinase</fullName>
        <ecNumber evidence="2">2.7.11.1</ecNumber>
    </recommendedName>
</protein>
<dbReference type="InterPro" id="IPR000719">
    <property type="entry name" value="Prot_kinase_dom"/>
</dbReference>
<dbReference type="Gene3D" id="1.10.510.10">
    <property type="entry name" value="Transferase(Phosphotransferase) domain 1"/>
    <property type="match status" value="1"/>
</dbReference>
<dbReference type="CDD" id="cd14003">
    <property type="entry name" value="STKc_AMPK-like"/>
    <property type="match status" value="1"/>
</dbReference>
<dbReference type="Pfam" id="PF00069">
    <property type="entry name" value="Pkinase"/>
    <property type="match status" value="1"/>
</dbReference>
<feature type="compositionally biased region" description="Basic and acidic residues" evidence="11">
    <location>
        <begin position="344"/>
        <end position="358"/>
    </location>
</feature>
<comment type="catalytic activity">
    <reaction evidence="9">
        <text>L-seryl-[protein] + ATP = O-phospho-L-seryl-[protein] + ADP + H(+)</text>
        <dbReference type="Rhea" id="RHEA:17989"/>
        <dbReference type="Rhea" id="RHEA-COMP:9863"/>
        <dbReference type="Rhea" id="RHEA-COMP:11604"/>
        <dbReference type="ChEBI" id="CHEBI:15378"/>
        <dbReference type="ChEBI" id="CHEBI:29999"/>
        <dbReference type="ChEBI" id="CHEBI:30616"/>
        <dbReference type="ChEBI" id="CHEBI:83421"/>
        <dbReference type="ChEBI" id="CHEBI:456216"/>
        <dbReference type="EC" id="2.7.11.1"/>
    </reaction>
</comment>
<dbReference type="InterPro" id="IPR011009">
    <property type="entry name" value="Kinase-like_dom_sf"/>
</dbReference>
<proteinExistence type="inferred from homology"/>
<evidence type="ECO:0000259" key="14">
    <source>
        <dbReference type="PROSITE" id="PS50032"/>
    </source>
</evidence>
<dbReference type="PANTHER" id="PTHR24346:SF82">
    <property type="entry name" value="KP78A-RELATED"/>
    <property type="match status" value="1"/>
</dbReference>
<feature type="region of interest" description="Disordered" evidence="11">
    <location>
        <begin position="344"/>
        <end position="471"/>
    </location>
</feature>
<dbReference type="InterPro" id="IPR001772">
    <property type="entry name" value="KA1_dom"/>
</dbReference>
<dbReference type="PROSITE" id="PS50030">
    <property type="entry name" value="UBA"/>
    <property type="match status" value="1"/>
</dbReference>
<evidence type="ECO:0000256" key="11">
    <source>
        <dbReference type="SAM" id="MobiDB-lite"/>
    </source>
</evidence>
<evidence type="ECO:0000256" key="3">
    <source>
        <dbReference type="ARBA" id="ARBA00022527"/>
    </source>
</evidence>
<accession>A0A8J6DYU8</accession>
<evidence type="ECO:0000259" key="12">
    <source>
        <dbReference type="PROSITE" id="PS50011"/>
    </source>
</evidence>
<keyword evidence="3" id="KW-0723">Serine/threonine-protein kinase</keyword>
<evidence type="ECO:0000256" key="9">
    <source>
        <dbReference type="ARBA" id="ARBA00048679"/>
    </source>
</evidence>
<dbReference type="SMART" id="SM00220">
    <property type="entry name" value="S_TKc"/>
    <property type="match status" value="1"/>
</dbReference>
<feature type="binding site" evidence="10">
    <location>
        <position position="55"/>
    </location>
    <ligand>
        <name>ATP</name>
        <dbReference type="ChEBI" id="CHEBI:30616"/>
    </ligand>
</feature>
<comment type="similarity">
    <text evidence="1">Belongs to the protein kinase superfamily. CAMK Ser/Thr protein kinase family. SNF1 subfamily.</text>
</comment>
<evidence type="ECO:0000256" key="5">
    <source>
        <dbReference type="ARBA" id="ARBA00022741"/>
    </source>
</evidence>
<keyword evidence="16" id="KW-1185">Reference proteome</keyword>
<dbReference type="FunFam" id="3.30.200.20:FF:000003">
    <property type="entry name" value="Non-specific serine/threonine protein kinase"/>
    <property type="match status" value="1"/>
</dbReference>
<organism evidence="15 16">
    <name type="scientific">Carpediemonas membranifera</name>
    <dbReference type="NCBI Taxonomy" id="201153"/>
    <lineage>
        <taxon>Eukaryota</taxon>
        <taxon>Metamonada</taxon>
        <taxon>Carpediemonas-like organisms</taxon>
        <taxon>Carpediemonas</taxon>
    </lineage>
</organism>
<evidence type="ECO:0000256" key="1">
    <source>
        <dbReference type="ARBA" id="ARBA00006234"/>
    </source>
</evidence>
<comment type="caution">
    <text evidence="15">The sequence shown here is derived from an EMBL/GenBank/DDBJ whole genome shotgun (WGS) entry which is preliminary data.</text>
</comment>
<evidence type="ECO:0000256" key="7">
    <source>
        <dbReference type="ARBA" id="ARBA00022840"/>
    </source>
</evidence>
<dbReference type="OrthoDB" id="193931at2759"/>
<dbReference type="CDD" id="cd14335">
    <property type="entry name" value="UBA_SnRK1_plant"/>
    <property type="match status" value="1"/>
</dbReference>
<feature type="domain" description="UBA" evidence="13">
    <location>
        <begin position="291"/>
        <end position="337"/>
    </location>
</feature>
<dbReference type="Proteomes" id="UP000717585">
    <property type="component" value="Unassembled WGS sequence"/>
</dbReference>
<feature type="compositionally biased region" description="Basic and acidic residues" evidence="11">
    <location>
        <begin position="424"/>
        <end position="439"/>
    </location>
</feature>
<keyword evidence="4" id="KW-0808">Transferase</keyword>
<evidence type="ECO:0000256" key="4">
    <source>
        <dbReference type="ARBA" id="ARBA00022679"/>
    </source>
</evidence>
<dbReference type="AlphaFoldDB" id="A0A8J6DYU8"/>
<dbReference type="Gene3D" id="3.30.310.80">
    <property type="entry name" value="Kinase associated domain 1, KA1"/>
    <property type="match status" value="1"/>
</dbReference>
<dbReference type="GO" id="GO:0005524">
    <property type="term" value="F:ATP binding"/>
    <property type="evidence" value="ECO:0007669"/>
    <property type="project" value="UniProtKB-UniRule"/>
</dbReference>
<evidence type="ECO:0000259" key="13">
    <source>
        <dbReference type="PROSITE" id="PS50030"/>
    </source>
</evidence>
<dbReference type="PROSITE" id="PS50032">
    <property type="entry name" value="KA1"/>
    <property type="match status" value="1"/>
</dbReference>
<dbReference type="SUPFAM" id="SSF103243">
    <property type="entry name" value="KA1-like"/>
    <property type="match status" value="1"/>
</dbReference>
<dbReference type="FunFam" id="3.30.310.80:FF:000011">
    <property type="entry name" value="Non-specific serine/threonine protein kinase"/>
    <property type="match status" value="1"/>
</dbReference>
<comment type="catalytic activity">
    <reaction evidence="8">
        <text>L-threonyl-[protein] + ATP = O-phospho-L-threonyl-[protein] + ADP + H(+)</text>
        <dbReference type="Rhea" id="RHEA:46608"/>
        <dbReference type="Rhea" id="RHEA-COMP:11060"/>
        <dbReference type="Rhea" id="RHEA-COMP:11605"/>
        <dbReference type="ChEBI" id="CHEBI:15378"/>
        <dbReference type="ChEBI" id="CHEBI:30013"/>
        <dbReference type="ChEBI" id="CHEBI:30616"/>
        <dbReference type="ChEBI" id="CHEBI:61977"/>
        <dbReference type="ChEBI" id="CHEBI:456216"/>
        <dbReference type="EC" id="2.7.11.1"/>
    </reaction>
</comment>
<gene>
    <name evidence="15" type="ORF">J8273_8507</name>
</gene>
<dbReference type="InterPro" id="IPR015940">
    <property type="entry name" value="UBA"/>
</dbReference>
<dbReference type="GO" id="GO:0004674">
    <property type="term" value="F:protein serine/threonine kinase activity"/>
    <property type="evidence" value="ECO:0007669"/>
    <property type="project" value="UniProtKB-KW"/>
</dbReference>
<sequence length="570" mass="63941">MPQQGESPGSQTPSSRPVRVKKVGNYLIGKTLGQGTFGKVKLGTHVLTGGKAALKILEKDRIVDVADMQRITREIHILKLLNHPNVVRLFEVIDTPKHIYLIVENVSGGELFDYIVARKRVREKEACRFFHQIIAGLDYCHKRCVIHRDLKPENLLLDENKNIKIIDFGLSNMIKRGSYLKTACGSPCYAAPEMILGREYDGTAADLWSTGVLLFALVCGYLPFEDQNTKALYDKITHGRYKLPSFLSPECKDLIKCMLTVNPAKRITISKIREHPWWHLYNDAEDSRDGELDPEAPIDMDVVKQLTQFDFDPDYALRSLQGNKHNQVTATYYLLKEKLRREQDAREKAAGRGREADPSRTPVRKDKKISDLGAIGEDTEYDADSLAATTPATKSKDRSVPPATDPPKAKPSARRHSVAVGDPKVAELARKADAAKTGKEAPSPTGPPRTRRASMAVGAPPSNSERPFHPTDREVESYNGAFNVETTSGMTPKQILTEVKAVLKKNSVRMKQIKPYALKCEEPNTSIRFEVEVCKLGKFEQLYVLHFKRLTGDTWVYKNVCQNLAGMMRL</sequence>
<dbReference type="PROSITE" id="PS00107">
    <property type="entry name" value="PROTEIN_KINASE_ATP"/>
    <property type="match status" value="1"/>
</dbReference>
<dbReference type="InterPro" id="IPR008271">
    <property type="entry name" value="Ser/Thr_kinase_AS"/>
</dbReference>
<dbReference type="EMBL" id="JAHDYR010000067">
    <property type="protein sequence ID" value="KAG9389828.1"/>
    <property type="molecule type" value="Genomic_DNA"/>
</dbReference>
<dbReference type="Pfam" id="PF02149">
    <property type="entry name" value="KA1"/>
    <property type="match status" value="1"/>
</dbReference>
<evidence type="ECO:0000256" key="6">
    <source>
        <dbReference type="ARBA" id="ARBA00022777"/>
    </source>
</evidence>
<dbReference type="PANTHER" id="PTHR24346">
    <property type="entry name" value="MAP/MICROTUBULE AFFINITY-REGULATING KINASE"/>
    <property type="match status" value="1"/>
</dbReference>
<evidence type="ECO:0000313" key="16">
    <source>
        <dbReference type="Proteomes" id="UP000717585"/>
    </source>
</evidence>
<name>A0A8J6DYU8_9EUKA</name>
<dbReference type="GO" id="GO:0005737">
    <property type="term" value="C:cytoplasm"/>
    <property type="evidence" value="ECO:0007669"/>
    <property type="project" value="TreeGrafter"/>
</dbReference>
<feature type="domain" description="KA1" evidence="14">
    <location>
        <begin position="520"/>
        <end position="570"/>
    </location>
</feature>
<keyword evidence="7 10" id="KW-0067">ATP-binding</keyword>
<keyword evidence="6 15" id="KW-0418">Kinase</keyword>
<evidence type="ECO:0000256" key="10">
    <source>
        <dbReference type="PROSITE-ProRule" id="PRU10141"/>
    </source>
</evidence>
<dbReference type="InterPro" id="IPR028375">
    <property type="entry name" value="KA1/Ssp2_C"/>
</dbReference>
<dbReference type="FunFam" id="1.10.510.10:FF:000271">
    <property type="entry name" value="Non-specific serine/threonine protein kinase"/>
    <property type="match status" value="1"/>
</dbReference>
<evidence type="ECO:0000256" key="8">
    <source>
        <dbReference type="ARBA" id="ARBA00047899"/>
    </source>
</evidence>
<feature type="domain" description="Protein kinase" evidence="12">
    <location>
        <begin position="26"/>
        <end position="278"/>
    </location>
</feature>
<dbReference type="SUPFAM" id="SSF56112">
    <property type="entry name" value="Protein kinase-like (PK-like)"/>
    <property type="match status" value="1"/>
</dbReference>
<dbReference type="CDD" id="cd12121">
    <property type="entry name" value="MARK_C_like"/>
    <property type="match status" value="1"/>
</dbReference>
<dbReference type="EC" id="2.7.11.1" evidence="2"/>
<dbReference type="GO" id="GO:0035556">
    <property type="term" value="P:intracellular signal transduction"/>
    <property type="evidence" value="ECO:0007669"/>
    <property type="project" value="TreeGrafter"/>
</dbReference>
<evidence type="ECO:0000313" key="15">
    <source>
        <dbReference type="EMBL" id="KAG9389828.1"/>
    </source>
</evidence>
<reference evidence="15" key="1">
    <citation type="submission" date="2021-05" db="EMBL/GenBank/DDBJ databases">
        <title>A free-living protist that lacks canonical eukaryotic 1 DNA replication and segregation systems.</title>
        <authorList>
            <person name="Salas-Leiva D.E."/>
            <person name="Tromer E.C."/>
            <person name="Curtis B.A."/>
            <person name="Jerlstrom-Hultqvist J."/>
            <person name="Kolisko M."/>
            <person name="Yi Z."/>
            <person name="Salas-Leiva J.S."/>
            <person name="Gallot-Lavallee L."/>
            <person name="Kops G.J.P.L."/>
            <person name="Archibald J.M."/>
            <person name="Simpson A.G.B."/>
            <person name="Roger A.J."/>
        </authorList>
    </citation>
    <scope>NUCLEOTIDE SEQUENCE</scope>
    <source>
        <strain evidence="15">BICM</strain>
    </source>
</reference>
<dbReference type="PROSITE" id="PS00108">
    <property type="entry name" value="PROTEIN_KINASE_ST"/>
    <property type="match status" value="1"/>
</dbReference>